<evidence type="ECO:0000256" key="2">
    <source>
        <dbReference type="ARBA" id="ARBA00022692"/>
    </source>
</evidence>
<feature type="transmembrane region" description="Helical" evidence="5">
    <location>
        <begin position="211"/>
        <end position="228"/>
    </location>
</feature>
<reference evidence="7 8" key="1">
    <citation type="journal article" date="2015" name="Nature">
        <title>rRNA introns, odd ribosomes, and small enigmatic genomes across a large radiation of phyla.</title>
        <authorList>
            <person name="Brown C.T."/>
            <person name="Hug L.A."/>
            <person name="Thomas B.C."/>
            <person name="Sharon I."/>
            <person name="Castelle C.J."/>
            <person name="Singh A."/>
            <person name="Wilkins M.J."/>
            <person name="Williams K.H."/>
            <person name="Banfield J.F."/>
        </authorList>
    </citation>
    <scope>NUCLEOTIDE SEQUENCE [LARGE SCALE GENOMIC DNA]</scope>
</reference>
<evidence type="ECO:0000256" key="1">
    <source>
        <dbReference type="ARBA" id="ARBA00004141"/>
    </source>
</evidence>
<evidence type="ECO:0000313" key="7">
    <source>
        <dbReference type="EMBL" id="KKR11564.1"/>
    </source>
</evidence>
<dbReference type="Pfam" id="PF04932">
    <property type="entry name" value="Wzy_C"/>
    <property type="match status" value="1"/>
</dbReference>
<keyword evidence="2 5" id="KW-0812">Transmembrane</keyword>
<dbReference type="InterPro" id="IPR007016">
    <property type="entry name" value="O-antigen_ligase-rel_domated"/>
</dbReference>
<feature type="transmembrane region" description="Helical" evidence="5">
    <location>
        <begin position="46"/>
        <end position="63"/>
    </location>
</feature>
<feature type="transmembrane region" description="Helical" evidence="5">
    <location>
        <begin position="434"/>
        <end position="453"/>
    </location>
</feature>
<dbReference type="GO" id="GO:0016020">
    <property type="term" value="C:membrane"/>
    <property type="evidence" value="ECO:0007669"/>
    <property type="project" value="UniProtKB-SubCell"/>
</dbReference>
<keyword evidence="3 5" id="KW-1133">Transmembrane helix</keyword>
<dbReference type="AlphaFoldDB" id="A0A0G0N5R7"/>
<feature type="domain" description="O-antigen ligase-related" evidence="6">
    <location>
        <begin position="219"/>
        <end position="383"/>
    </location>
</feature>
<evidence type="ECO:0000256" key="5">
    <source>
        <dbReference type="SAM" id="Phobius"/>
    </source>
</evidence>
<accession>A0A0G0N5R7</accession>
<organism evidence="7 8">
    <name type="scientific">Candidatus Woesebacteria bacterium GW2011_GWA1_39_21b</name>
    <dbReference type="NCBI Taxonomy" id="1618551"/>
    <lineage>
        <taxon>Bacteria</taxon>
        <taxon>Candidatus Woeseibacteriota</taxon>
    </lineage>
</organism>
<feature type="transmembrane region" description="Helical" evidence="5">
    <location>
        <begin position="75"/>
        <end position="93"/>
    </location>
</feature>
<name>A0A0G0N5R7_9BACT</name>
<sequence>MRKLLRSPDSLLKYLVSAIIIAVPLYPKFPFIGVPGTFVSVRGEDVLIMISFLVWLAFFFPGIKSFFKNDVFRTVTLFLVVGAISLFSATFITHTVTPHIGVLHWLRRIEYFVPLFLGMTVIKREPGNLNFYLKIIFLVIFFAFVYGFGQRYFSWPIIITQNQEYSKGVALRWMPGSHINSTFAGHYDLATFLVLVLPVVITSLFILKNKLVKLFLLAIWLMSLWLLVNTASRISLVSYLVATTFSLVLIKKYKVIPVVLLISLSFIGFSSNLQERYTRIWGVVRERVFEVKIIDNLVSGEIYAQVDEESLYKKDKPSPTPTPVPVFEDRSSSIRLNVEWPRAIRAFSKNPLLGTGFSSITLATDNDYLRALGEVGFLGLLSFSLIFITIFKEFLGVFPLQEYFNGLNLAFVSGMVAAIPGIFLNAIFIDVFEASKFAIIFWLFMGMAISLITNKK</sequence>
<feature type="transmembrane region" description="Helical" evidence="5">
    <location>
        <begin position="129"/>
        <end position="148"/>
    </location>
</feature>
<gene>
    <name evidence="7" type="ORF">UT40_C0034G0007</name>
</gene>
<protein>
    <recommendedName>
        <fullName evidence="6">O-antigen ligase-related domain-containing protein</fullName>
    </recommendedName>
</protein>
<evidence type="ECO:0000259" key="6">
    <source>
        <dbReference type="Pfam" id="PF04932"/>
    </source>
</evidence>
<comment type="subcellular location">
    <subcellularLocation>
        <location evidence="1">Membrane</location>
        <topology evidence="1">Multi-pass membrane protein</topology>
    </subcellularLocation>
</comment>
<evidence type="ECO:0000256" key="3">
    <source>
        <dbReference type="ARBA" id="ARBA00022989"/>
    </source>
</evidence>
<comment type="caution">
    <text evidence="7">The sequence shown here is derived from an EMBL/GenBank/DDBJ whole genome shotgun (WGS) entry which is preliminary data.</text>
</comment>
<dbReference type="PANTHER" id="PTHR37422">
    <property type="entry name" value="TEICHURONIC ACID BIOSYNTHESIS PROTEIN TUAE"/>
    <property type="match status" value="1"/>
</dbReference>
<feature type="transmembrane region" description="Helical" evidence="5">
    <location>
        <begin position="255"/>
        <end position="273"/>
    </location>
</feature>
<feature type="transmembrane region" description="Helical" evidence="5">
    <location>
        <begin position="105"/>
        <end position="122"/>
    </location>
</feature>
<dbReference type="Proteomes" id="UP000034690">
    <property type="component" value="Unassembled WGS sequence"/>
</dbReference>
<keyword evidence="4 5" id="KW-0472">Membrane</keyword>
<proteinExistence type="predicted"/>
<feature type="transmembrane region" description="Helical" evidence="5">
    <location>
        <begin position="375"/>
        <end position="395"/>
    </location>
</feature>
<dbReference type="EMBL" id="LBWQ01000034">
    <property type="protein sequence ID" value="KKR11564.1"/>
    <property type="molecule type" value="Genomic_DNA"/>
</dbReference>
<dbReference type="PANTHER" id="PTHR37422:SF13">
    <property type="entry name" value="LIPOPOLYSACCHARIDE BIOSYNTHESIS PROTEIN PA4999-RELATED"/>
    <property type="match status" value="1"/>
</dbReference>
<feature type="transmembrane region" description="Helical" evidence="5">
    <location>
        <begin position="189"/>
        <end position="206"/>
    </location>
</feature>
<dbReference type="InterPro" id="IPR051533">
    <property type="entry name" value="WaaL-like"/>
</dbReference>
<evidence type="ECO:0000256" key="4">
    <source>
        <dbReference type="ARBA" id="ARBA00023136"/>
    </source>
</evidence>
<feature type="transmembrane region" description="Helical" evidence="5">
    <location>
        <begin position="407"/>
        <end position="428"/>
    </location>
</feature>
<feature type="transmembrane region" description="Helical" evidence="5">
    <location>
        <begin position="12"/>
        <end position="34"/>
    </location>
</feature>
<evidence type="ECO:0000313" key="8">
    <source>
        <dbReference type="Proteomes" id="UP000034690"/>
    </source>
</evidence>